<comment type="caution">
    <text evidence="1">The sequence shown here is derived from an EMBL/GenBank/DDBJ whole genome shotgun (WGS) entry which is preliminary data.</text>
</comment>
<dbReference type="Proteomes" id="UP000324800">
    <property type="component" value="Unassembled WGS sequence"/>
</dbReference>
<dbReference type="EMBL" id="SNRW01025573">
    <property type="protein sequence ID" value="KAA6361426.1"/>
    <property type="molecule type" value="Genomic_DNA"/>
</dbReference>
<name>A0A5J4TS95_9EUKA</name>
<proteinExistence type="predicted"/>
<organism evidence="1 2">
    <name type="scientific">Streblomastix strix</name>
    <dbReference type="NCBI Taxonomy" id="222440"/>
    <lineage>
        <taxon>Eukaryota</taxon>
        <taxon>Metamonada</taxon>
        <taxon>Preaxostyla</taxon>
        <taxon>Oxymonadida</taxon>
        <taxon>Streblomastigidae</taxon>
        <taxon>Streblomastix</taxon>
    </lineage>
</organism>
<reference evidence="1 2" key="1">
    <citation type="submission" date="2019-03" db="EMBL/GenBank/DDBJ databases">
        <title>Single cell metagenomics reveals metabolic interactions within the superorganism composed of flagellate Streblomastix strix and complex community of Bacteroidetes bacteria on its surface.</title>
        <authorList>
            <person name="Treitli S.C."/>
            <person name="Kolisko M."/>
            <person name="Husnik F."/>
            <person name="Keeling P."/>
            <person name="Hampl V."/>
        </authorList>
    </citation>
    <scope>NUCLEOTIDE SEQUENCE [LARGE SCALE GENOMIC DNA]</scope>
    <source>
        <strain evidence="1">ST1C</strain>
    </source>
</reference>
<accession>A0A5J4TS95</accession>
<dbReference type="AlphaFoldDB" id="A0A5J4TS95"/>
<evidence type="ECO:0000313" key="1">
    <source>
        <dbReference type="EMBL" id="KAA6361426.1"/>
    </source>
</evidence>
<protein>
    <submittedName>
        <fullName evidence="1">Uncharacterized protein</fullName>
    </submittedName>
</protein>
<gene>
    <name evidence="1" type="ORF">EZS28_043047</name>
</gene>
<evidence type="ECO:0000313" key="2">
    <source>
        <dbReference type="Proteomes" id="UP000324800"/>
    </source>
</evidence>
<sequence>MGAIGIIEMRKGYWDGLIKWLFNEKAGNGELYQMSLHKLLGYLCQDSLSIQTVNGLQLSTLSIANVNDYVGLIFDFVMENVNQLFAQYPTLIRVLVTHTSIALFNSPLCSSEALDDSRIAAVEGISALFKQLNLQAVNNQHGNAEVQVSAVCELVLDIASIM</sequence>